<evidence type="ECO:0000256" key="3">
    <source>
        <dbReference type="ARBA" id="ARBA00023125"/>
    </source>
</evidence>
<feature type="coiled-coil region" evidence="4">
    <location>
        <begin position="162"/>
        <end position="189"/>
    </location>
</feature>
<dbReference type="SUPFAM" id="SSF116734">
    <property type="entry name" value="DNA methylase specificity domain"/>
    <property type="match status" value="2"/>
</dbReference>
<protein>
    <submittedName>
        <fullName evidence="6">EcoKI restriction-modification system protein HsdS</fullName>
    </submittedName>
</protein>
<feature type="domain" description="Type I restriction modification DNA specificity" evidence="5">
    <location>
        <begin position="6"/>
        <end position="180"/>
    </location>
</feature>
<evidence type="ECO:0000259" key="5">
    <source>
        <dbReference type="Pfam" id="PF01420"/>
    </source>
</evidence>
<accession>A0A1C3JJT3</accession>
<organism evidence="6 7">
    <name type="scientific">Vibrio celticus</name>
    <dbReference type="NCBI Taxonomy" id="446372"/>
    <lineage>
        <taxon>Bacteria</taxon>
        <taxon>Pseudomonadati</taxon>
        <taxon>Pseudomonadota</taxon>
        <taxon>Gammaproteobacteria</taxon>
        <taxon>Vibrionales</taxon>
        <taxon>Vibrionaceae</taxon>
        <taxon>Vibrio</taxon>
    </lineage>
</organism>
<dbReference type="Gene3D" id="1.10.287.1120">
    <property type="entry name" value="Bipartite methylase S protein"/>
    <property type="match status" value="1"/>
</dbReference>
<name>A0A1C3JJT3_9VIBR</name>
<keyword evidence="3" id="KW-0238">DNA-binding</keyword>
<dbReference type="PANTHER" id="PTHR30408">
    <property type="entry name" value="TYPE-1 RESTRICTION ENZYME ECOKI SPECIFICITY PROTEIN"/>
    <property type="match status" value="1"/>
</dbReference>
<keyword evidence="7" id="KW-1185">Reference proteome</keyword>
<evidence type="ECO:0000256" key="1">
    <source>
        <dbReference type="ARBA" id="ARBA00010923"/>
    </source>
</evidence>
<dbReference type="InterPro" id="IPR044946">
    <property type="entry name" value="Restrct_endonuc_typeI_TRD_sf"/>
</dbReference>
<evidence type="ECO:0000313" key="6">
    <source>
        <dbReference type="EMBL" id="SBT15466.1"/>
    </source>
</evidence>
<dbReference type="GO" id="GO:0009307">
    <property type="term" value="P:DNA restriction-modification system"/>
    <property type="evidence" value="ECO:0007669"/>
    <property type="project" value="UniProtKB-KW"/>
</dbReference>
<proteinExistence type="inferred from homology"/>
<dbReference type="InterPro" id="IPR000055">
    <property type="entry name" value="Restrct_endonuc_typeI_TRD"/>
</dbReference>
<dbReference type="InterPro" id="IPR052021">
    <property type="entry name" value="Type-I_RS_S_subunit"/>
</dbReference>
<dbReference type="EMBL" id="FLQZ01000129">
    <property type="protein sequence ID" value="SBT15466.1"/>
    <property type="molecule type" value="Genomic_DNA"/>
</dbReference>
<dbReference type="Pfam" id="PF01420">
    <property type="entry name" value="Methylase_S"/>
    <property type="match status" value="1"/>
</dbReference>
<dbReference type="GO" id="GO:0003677">
    <property type="term" value="F:DNA binding"/>
    <property type="evidence" value="ECO:0007669"/>
    <property type="project" value="UniProtKB-KW"/>
</dbReference>
<evidence type="ECO:0000256" key="2">
    <source>
        <dbReference type="ARBA" id="ARBA00022747"/>
    </source>
</evidence>
<evidence type="ECO:0000313" key="7">
    <source>
        <dbReference type="Proteomes" id="UP000092819"/>
    </source>
</evidence>
<dbReference type="Gene3D" id="3.90.220.20">
    <property type="entry name" value="DNA methylase specificity domains"/>
    <property type="match status" value="2"/>
</dbReference>
<evidence type="ECO:0000256" key="4">
    <source>
        <dbReference type="SAM" id="Coils"/>
    </source>
</evidence>
<sequence length="409" mass="45643">MTILTKVKIQDLGRVFTGSTPPTKDEMMWGGDHLFVKPSDLVKGSRRINSTENMLTEAATKTAKGRLLPAGTTCVVTIGTIGKLCQLHKPAATNQQINSIVVDRDKYDEDYIYYLMSQSIDKVRVVEGGSASGREHVKKSTFEQIELEVLPLESQRKVSKLVAQYDNLIENNNRRIAILEEMAQSLYREWFVNFSYPGHADCAQSSKKPTLIDSPLGSPIPDGWEVNSLNELIDFKRNTVKKGNVSPKTPYMGLEHFPRKSIALANWDEVDEIGSNKLAFERGDILFGKIRPNFHKVGVAQIDGLCSSDTFVLSPVDSDYHALISMVTFSDEFVAQAVQTSQGSKMPRASWDVLKEFPVCIPPQDILAKFNAAVTPAIEQVRVLSLKNRNLKKQRDMLLPKLISGDIEL</sequence>
<dbReference type="AlphaFoldDB" id="A0A1C3JJT3"/>
<reference evidence="7" key="1">
    <citation type="submission" date="2016-06" db="EMBL/GenBank/DDBJ databases">
        <authorList>
            <person name="Rodrigo-Torres L."/>
            <person name="Arahal D.R."/>
        </authorList>
    </citation>
    <scope>NUCLEOTIDE SEQUENCE [LARGE SCALE GENOMIC DNA]</scope>
    <source>
        <strain evidence="7">CECT 7224</strain>
    </source>
</reference>
<keyword evidence="2" id="KW-0680">Restriction system</keyword>
<keyword evidence="4" id="KW-0175">Coiled coil</keyword>
<gene>
    <name evidence="6" type="ORF">VCE7224_04255</name>
</gene>
<dbReference type="Proteomes" id="UP000092819">
    <property type="component" value="Unassembled WGS sequence"/>
</dbReference>
<dbReference type="RefSeq" id="WP_065677642.1">
    <property type="nucleotide sequence ID" value="NZ_AP025463.1"/>
</dbReference>
<dbReference type="CDD" id="cd17516">
    <property type="entry name" value="RMtype1_S_HinAWORF1578P-TRD2-CR2_like"/>
    <property type="match status" value="1"/>
</dbReference>
<dbReference type="PANTHER" id="PTHR30408:SF12">
    <property type="entry name" value="TYPE I RESTRICTION ENZYME MJAVIII SPECIFICITY SUBUNIT"/>
    <property type="match status" value="1"/>
</dbReference>
<comment type="similarity">
    <text evidence="1">Belongs to the type-I restriction system S methylase family.</text>
</comment>